<name>A0AAN6E1U3_9EURO</name>
<keyword evidence="8" id="KW-1185">Reference proteome</keyword>
<feature type="transmembrane region" description="Helical" evidence="6">
    <location>
        <begin position="36"/>
        <end position="52"/>
    </location>
</feature>
<feature type="transmembrane region" description="Helical" evidence="6">
    <location>
        <begin position="191"/>
        <end position="213"/>
    </location>
</feature>
<comment type="caution">
    <text evidence="7">The sequence shown here is derived from an EMBL/GenBank/DDBJ whole genome shotgun (WGS) entry which is preliminary data.</text>
</comment>
<gene>
    <name evidence="7" type="ORF">EDD36DRAFT_190417</name>
</gene>
<evidence type="ECO:0000313" key="7">
    <source>
        <dbReference type="EMBL" id="KAI1615499.1"/>
    </source>
</evidence>
<proteinExistence type="inferred from homology"/>
<dbReference type="InterPro" id="IPR001248">
    <property type="entry name" value="Pur-cyt_permease"/>
</dbReference>
<feature type="transmembrane region" description="Helical" evidence="6">
    <location>
        <begin position="366"/>
        <end position="388"/>
    </location>
</feature>
<dbReference type="GO" id="GO:0015205">
    <property type="term" value="F:nucleobase transmembrane transporter activity"/>
    <property type="evidence" value="ECO:0007669"/>
    <property type="project" value="TreeGrafter"/>
</dbReference>
<feature type="transmembrane region" description="Helical" evidence="6">
    <location>
        <begin position="432"/>
        <end position="453"/>
    </location>
</feature>
<evidence type="ECO:0000256" key="6">
    <source>
        <dbReference type="SAM" id="Phobius"/>
    </source>
</evidence>
<accession>A0AAN6E1U3</accession>
<feature type="transmembrane region" description="Helical" evidence="6">
    <location>
        <begin position="394"/>
        <end position="411"/>
    </location>
</feature>
<comment type="similarity">
    <text evidence="2">Belongs to the purine-cytosine permease (2.A.39) family.</text>
</comment>
<feature type="transmembrane region" description="Helical" evidence="6">
    <location>
        <begin position="473"/>
        <end position="496"/>
    </location>
</feature>
<feature type="transmembrane region" description="Helical" evidence="6">
    <location>
        <begin position="322"/>
        <end position="345"/>
    </location>
</feature>
<evidence type="ECO:0000256" key="5">
    <source>
        <dbReference type="ARBA" id="ARBA00023136"/>
    </source>
</evidence>
<feature type="transmembrane region" description="Helical" evidence="6">
    <location>
        <begin position="108"/>
        <end position="130"/>
    </location>
</feature>
<feature type="transmembrane region" description="Helical" evidence="6">
    <location>
        <begin position="273"/>
        <end position="292"/>
    </location>
</feature>
<dbReference type="PANTHER" id="PTHR30618">
    <property type="entry name" value="NCS1 FAMILY PURINE/PYRIMIDINE TRANSPORTER"/>
    <property type="match status" value="1"/>
</dbReference>
<feature type="transmembrane region" description="Helical" evidence="6">
    <location>
        <begin position="165"/>
        <end position="184"/>
    </location>
</feature>
<protein>
    <submittedName>
        <fullName evidence="7">Permease for cytosine/purines, uracil, thiamine, allantoin-domain-containing protein</fullName>
    </submittedName>
</protein>
<dbReference type="InterPro" id="IPR045225">
    <property type="entry name" value="Uracil/uridine/allantoin_perm"/>
</dbReference>
<feature type="transmembrane region" description="Helical" evidence="6">
    <location>
        <begin position="233"/>
        <end position="253"/>
    </location>
</feature>
<dbReference type="EMBL" id="MU404352">
    <property type="protein sequence ID" value="KAI1615499.1"/>
    <property type="molecule type" value="Genomic_DNA"/>
</dbReference>
<reference evidence="7" key="1">
    <citation type="journal article" date="2022" name="bioRxiv">
        <title>Deciphering the potential niche of two novel black yeast fungi from a biological soil crust based on their genomes, phenotypes, and melanin regulation.</title>
        <authorList>
            <consortium name="DOE Joint Genome Institute"/>
            <person name="Carr E.C."/>
            <person name="Barton Q."/>
            <person name="Grambo S."/>
            <person name="Sullivan M."/>
            <person name="Renfro C.M."/>
            <person name="Kuo A."/>
            <person name="Pangilinan J."/>
            <person name="Lipzen A."/>
            <person name="Keymanesh K."/>
            <person name="Savage E."/>
            <person name="Barry K."/>
            <person name="Grigoriev I.V."/>
            <person name="Riekhof W.R."/>
            <person name="Harris S.S."/>
        </authorList>
    </citation>
    <scope>NUCLEOTIDE SEQUENCE</scope>
    <source>
        <strain evidence="7">JF 03-4F</strain>
    </source>
</reference>
<feature type="transmembrane region" description="Helical" evidence="6">
    <location>
        <begin position="72"/>
        <end position="96"/>
    </location>
</feature>
<dbReference type="GO" id="GO:0005886">
    <property type="term" value="C:plasma membrane"/>
    <property type="evidence" value="ECO:0007669"/>
    <property type="project" value="TreeGrafter"/>
</dbReference>
<keyword evidence="4 6" id="KW-1133">Transmembrane helix</keyword>
<evidence type="ECO:0000256" key="4">
    <source>
        <dbReference type="ARBA" id="ARBA00022989"/>
    </source>
</evidence>
<keyword evidence="5 6" id="KW-0472">Membrane</keyword>
<evidence type="ECO:0000256" key="3">
    <source>
        <dbReference type="ARBA" id="ARBA00022692"/>
    </source>
</evidence>
<dbReference type="PANTHER" id="PTHR30618:SF4">
    <property type="entry name" value="ALLANTOIN PERMEASE"/>
    <property type="match status" value="1"/>
</dbReference>
<evidence type="ECO:0000313" key="8">
    <source>
        <dbReference type="Proteomes" id="UP001203852"/>
    </source>
</evidence>
<organism evidence="7 8">
    <name type="scientific">Exophiala viscosa</name>
    <dbReference type="NCBI Taxonomy" id="2486360"/>
    <lineage>
        <taxon>Eukaryota</taxon>
        <taxon>Fungi</taxon>
        <taxon>Dikarya</taxon>
        <taxon>Ascomycota</taxon>
        <taxon>Pezizomycotina</taxon>
        <taxon>Eurotiomycetes</taxon>
        <taxon>Chaetothyriomycetidae</taxon>
        <taxon>Chaetothyriales</taxon>
        <taxon>Herpotrichiellaceae</taxon>
        <taxon>Exophiala</taxon>
    </lineage>
</organism>
<dbReference type="AlphaFoldDB" id="A0AAN6E1U3"/>
<sequence length="553" mass="61655">MTLLRRLQVPHNPEELPPTYLINHDVKPIERERRSWTWLIFLSLWGTVAFNMSNWQLGASLLAVGLNWWQSFLATLIGHAFAAAIVVVASFPGLYYNIAFPVSMRIAWGFNGSIFVVLNRILLSIIWFGVQSWQGGLMTYVCLRAMWPSIDNIPATFPTSTGMTLPQFVGFIVYFVIQLPFLLLSPKQLRWLVTTSTAVGFLVQLILLIWACATMDKFGSVLSNDAALAGGNLGWMFMYGITVTMSSITSGTLSVCDYARFASTPASGQWSQFVGFLPAWLSNVFGIITVAGTQDRFGTQLWSVVELLVAIQDANPTHATRAAVWFAAFAFLVCQLALNVVGNSFSGGTDMSTLLPKWINIRRGQYLTAILGLVINPWYLVSGAIIFISVMSAYTIFLQPFLGIIIAYYFLLQKERIKVQDLYRLKGQSIYWYNYGVNWRAVVAWLVGVMPHIPGFLNVVRPSITVSSGAKHIYYLCSITSFLLAFAVALALGYAFPVAAQKEFIASVTRDDARTMCEEFINSPDILRAENVPVEVSHVFDGEKMSEKSKDEE</sequence>
<keyword evidence="3 6" id="KW-0812">Transmembrane</keyword>
<evidence type="ECO:0000256" key="2">
    <source>
        <dbReference type="ARBA" id="ARBA00008974"/>
    </source>
</evidence>
<dbReference type="Pfam" id="PF02133">
    <property type="entry name" value="Transp_cyt_pur"/>
    <property type="match status" value="1"/>
</dbReference>
<evidence type="ECO:0000256" key="1">
    <source>
        <dbReference type="ARBA" id="ARBA00004141"/>
    </source>
</evidence>
<comment type="subcellular location">
    <subcellularLocation>
        <location evidence="1">Membrane</location>
        <topology evidence="1">Multi-pass membrane protein</topology>
    </subcellularLocation>
</comment>
<dbReference type="Proteomes" id="UP001203852">
    <property type="component" value="Unassembled WGS sequence"/>
</dbReference>
<dbReference type="Gene3D" id="1.10.4160.10">
    <property type="entry name" value="Hydantoin permease"/>
    <property type="match status" value="1"/>
</dbReference>